<keyword evidence="7 9" id="KW-0472">Membrane</keyword>
<organism evidence="10">
    <name type="scientific">Cryptosporidium hominis</name>
    <dbReference type="NCBI Taxonomy" id="237895"/>
    <lineage>
        <taxon>Eukaryota</taxon>
        <taxon>Sar</taxon>
        <taxon>Alveolata</taxon>
        <taxon>Apicomplexa</taxon>
        <taxon>Conoidasida</taxon>
        <taxon>Coccidia</taxon>
        <taxon>Eucoccidiorida</taxon>
        <taxon>Eimeriorina</taxon>
        <taxon>Cryptosporidiidae</taxon>
        <taxon>Cryptosporidium</taxon>
    </lineage>
</organism>
<dbReference type="Proteomes" id="UP000199752">
    <property type="component" value="Chromosome 6"/>
</dbReference>
<evidence type="ECO:0000313" key="10">
    <source>
        <dbReference type="EMBL" id="CUV06533.1"/>
    </source>
</evidence>
<evidence type="ECO:0000256" key="2">
    <source>
        <dbReference type="ARBA" id="ARBA00007715"/>
    </source>
</evidence>
<feature type="transmembrane region" description="Helical" evidence="9">
    <location>
        <begin position="182"/>
        <end position="206"/>
    </location>
</feature>
<accession>A0A0S4TIG8</accession>
<sequence length="229" mass="25553">MTASQRTRKNEQEETLESDTRSNLGSRYDAWVIHPKTIEKKINKSPDKRVLLGSSPCDRTKQDRNSSSSNTNNHCASNSTLNPRLKHQGPTVCAIENAEIQTNQNASEACNFDKKAWSIAHLPLKTMGMTFFMLYMSGNNAGIFSILVVSYALVNAVKILIQANKNFLEIERAARKSFNVQKVLYCLYSLLGIAFILFKLGTMGLIPVNRGDFFSDTPPHAFPLYAIGT</sequence>
<feature type="region of interest" description="Disordered" evidence="8">
    <location>
        <begin position="1"/>
        <end position="21"/>
    </location>
</feature>
<dbReference type="VEuPathDB" id="CryptoDB:GY17_00000106"/>
<dbReference type="EMBL" id="LN877952">
    <property type="protein sequence ID" value="CUV06533.1"/>
    <property type="molecule type" value="Genomic_DNA"/>
</dbReference>
<gene>
    <name evidence="10" type="ORF">CHUDEA6_1070</name>
</gene>
<reference evidence="10" key="1">
    <citation type="submission" date="2015-08" db="EMBL/GenBank/DDBJ databases">
        <authorList>
            <person name="Babu N.S."/>
            <person name="Beckwith C.J."/>
            <person name="Beseler K.G."/>
            <person name="Brison A."/>
            <person name="Carone J.V."/>
            <person name="Caskin T.P."/>
            <person name="Diamond M."/>
            <person name="Durham M.E."/>
            <person name="Foxe J.M."/>
            <person name="Go M."/>
            <person name="Henderson B.A."/>
            <person name="Jones I.B."/>
            <person name="McGettigan J.A."/>
            <person name="Micheletti S.J."/>
            <person name="Nasrallah M.E."/>
            <person name="Ortiz D."/>
            <person name="Piller C.R."/>
            <person name="Privatt S.R."/>
            <person name="Schneider S.L."/>
            <person name="Sharp S."/>
            <person name="Smith T.C."/>
            <person name="Stanton J.D."/>
            <person name="Ullery H.E."/>
            <person name="Wilson R.J."/>
            <person name="Serrano M.G."/>
            <person name="Buck G."/>
            <person name="Lee V."/>
            <person name="Wang Y."/>
            <person name="Carvalho R."/>
            <person name="Voegtly L."/>
            <person name="Shi R."/>
            <person name="Duckworth R."/>
            <person name="Johnson A."/>
            <person name="Loviza R."/>
            <person name="Walstead R."/>
            <person name="Shah Z."/>
            <person name="Kiflezghi M."/>
            <person name="Wade K."/>
            <person name="Ball S.L."/>
            <person name="Bradley K.W."/>
            <person name="Asai D.J."/>
            <person name="Bowman C.A."/>
            <person name="Russell D.A."/>
            <person name="Pope W.H."/>
            <person name="Jacobs-Sera D."/>
            <person name="Hendrix R.W."/>
            <person name="Hatfull G.F."/>
        </authorList>
    </citation>
    <scope>NUCLEOTIDE SEQUENCE [LARGE SCALE GENOMIC DNA]</scope>
</reference>
<protein>
    <recommendedName>
        <fullName evidence="3">ER membrane protein complex subunit 4</fullName>
    </recommendedName>
</protein>
<evidence type="ECO:0000256" key="4">
    <source>
        <dbReference type="ARBA" id="ARBA00022692"/>
    </source>
</evidence>
<comment type="subcellular location">
    <subcellularLocation>
        <location evidence="1">Endoplasmic reticulum membrane</location>
        <topology evidence="1">Multi-pass membrane protein</topology>
    </subcellularLocation>
</comment>
<dbReference type="InterPro" id="IPR009445">
    <property type="entry name" value="TMEM85/Emc4"/>
</dbReference>
<dbReference type="VEuPathDB" id="CryptoDB:CHUDEA6_1070"/>
<comment type="similarity">
    <text evidence="2">Belongs to the EMC4 family.</text>
</comment>
<feature type="region of interest" description="Disordered" evidence="8">
    <location>
        <begin position="42"/>
        <end position="83"/>
    </location>
</feature>
<evidence type="ECO:0000256" key="5">
    <source>
        <dbReference type="ARBA" id="ARBA00022824"/>
    </source>
</evidence>
<evidence type="ECO:0000256" key="6">
    <source>
        <dbReference type="ARBA" id="ARBA00022989"/>
    </source>
</evidence>
<keyword evidence="6 9" id="KW-1133">Transmembrane helix</keyword>
<dbReference type="PANTHER" id="PTHR19315">
    <property type="entry name" value="ER MEMBRANE PROTEIN COMPLEX SUBUNIT 4"/>
    <property type="match status" value="1"/>
</dbReference>
<keyword evidence="5" id="KW-0256">Endoplasmic reticulum</keyword>
<feature type="transmembrane region" description="Helical" evidence="9">
    <location>
        <begin position="141"/>
        <end position="161"/>
    </location>
</feature>
<dbReference type="AlphaFoldDB" id="A0A0S4TIG8"/>
<evidence type="ECO:0000256" key="1">
    <source>
        <dbReference type="ARBA" id="ARBA00004477"/>
    </source>
</evidence>
<evidence type="ECO:0000256" key="8">
    <source>
        <dbReference type="SAM" id="MobiDB-lite"/>
    </source>
</evidence>
<feature type="transmembrane region" description="Helical" evidence="9">
    <location>
        <begin position="116"/>
        <end position="135"/>
    </location>
</feature>
<keyword evidence="4 9" id="KW-0812">Transmembrane</keyword>
<dbReference type="Pfam" id="PF06417">
    <property type="entry name" value="EMC4"/>
    <property type="match status" value="1"/>
</dbReference>
<evidence type="ECO:0000256" key="3">
    <source>
        <dbReference type="ARBA" id="ARBA00020820"/>
    </source>
</evidence>
<evidence type="ECO:0000256" key="9">
    <source>
        <dbReference type="SAM" id="Phobius"/>
    </source>
</evidence>
<dbReference type="VEuPathDB" id="CryptoDB:ChTU502y2012_406g0270"/>
<dbReference type="GO" id="GO:0005789">
    <property type="term" value="C:endoplasmic reticulum membrane"/>
    <property type="evidence" value="ECO:0007669"/>
    <property type="project" value="UniProtKB-SubCell"/>
</dbReference>
<name>A0A0S4TIG8_CRYHO</name>
<evidence type="ECO:0000256" key="7">
    <source>
        <dbReference type="ARBA" id="ARBA00023136"/>
    </source>
</evidence>
<feature type="compositionally biased region" description="Polar residues" evidence="8">
    <location>
        <begin position="65"/>
        <end position="82"/>
    </location>
</feature>
<dbReference type="VEuPathDB" id="CryptoDB:Chro.60137"/>
<proteinExistence type="inferred from homology"/>